<comment type="subcellular location">
    <subcellularLocation>
        <location evidence="2">Cell membrane</location>
        <topology evidence="2">Multi-pass membrane protein</topology>
    </subcellularLocation>
</comment>
<dbReference type="SUPFAM" id="SSF55874">
    <property type="entry name" value="ATPase domain of HSP90 chaperone/DNA topoisomerase II/histidine kinase"/>
    <property type="match status" value="1"/>
</dbReference>
<evidence type="ECO:0000256" key="3">
    <source>
        <dbReference type="ARBA" id="ARBA00012438"/>
    </source>
</evidence>
<dbReference type="Pfam" id="PF00672">
    <property type="entry name" value="HAMP"/>
    <property type="match status" value="1"/>
</dbReference>
<evidence type="ECO:0000256" key="2">
    <source>
        <dbReference type="ARBA" id="ARBA00004651"/>
    </source>
</evidence>
<sequence length="455" mass="51791">MNRRVVFQFMFVIFLMLFLIVSIFQLTAKQYYYNGISQTIITHSQSVIKYTSFHDYSLEDGLSSETISELTSKMQYEGAILHIVNKDGQIIQSSTGLPQDGREEDLILVEQGIPYDPFYQVERRKDEKVLIVYSPLKLDGQTVAYLRYTTSLEGVNQVLFSLNIAAFIIGVLVSVIVFFVSLKLANSITQPIKEIIHVSSKMAQGQFNVRVKESYKDELGTLARTLNYLAEEIVRTEEMKNQFISSISHELRTPLTGIKGWSETLLPSNDISKEELKQGLQLISSETDRLILLVEELLDFSRFQNDKIALHKEEIDIEELLNDVLLQTTSKAENKQLSLVFEVPSYKVEVDVNRMKQVFLNLIDNAIKFSHEKGTIYIKSKQGSRFFHLFIQDEGIGINEKHIPYLTRPFYQVSHQQGTGLGLAISAKIIELHGGHLIINSQQGRGTVVTITLPK</sequence>
<dbReference type="SUPFAM" id="SSF158472">
    <property type="entry name" value="HAMP domain-like"/>
    <property type="match status" value="1"/>
</dbReference>
<feature type="transmembrane region" description="Helical" evidence="14">
    <location>
        <begin position="158"/>
        <end position="182"/>
    </location>
</feature>
<keyword evidence="13 14" id="KW-0472">Membrane</keyword>
<dbReference type="PROSITE" id="PS50109">
    <property type="entry name" value="HIS_KIN"/>
    <property type="match status" value="1"/>
</dbReference>
<accession>A0ABY9JUU7</accession>
<evidence type="ECO:0000256" key="7">
    <source>
        <dbReference type="ARBA" id="ARBA00022692"/>
    </source>
</evidence>
<evidence type="ECO:0000256" key="13">
    <source>
        <dbReference type="ARBA" id="ARBA00023136"/>
    </source>
</evidence>
<dbReference type="CDD" id="cd00082">
    <property type="entry name" value="HisKA"/>
    <property type="match status" value="1"/>
</dbReference>
<dbReference type="PRINTS" id="PR00344">
    <property type="entry name" value="BCTRLSENSOR"/>
</dbReference>
<dbReference type="InterPro" id="IPR050398">
    <property type="entry name" value="HssS/ArlS-like"/>
</dbReference>
<dbReference type="Gene3D" id="3.30.565.10">
    <property type="entry name" value="Histidine kinase-like ATPase, C-terminal domain"/>
    <property type="match status" value="1"/>
</dbReference>
<feature type="domain" description="Histidine kinase" evidence="15">
    <location>
        <begin position="246"/>
        <end position="455"/>
    </location>
</feature>
<dbReference type="Gene3D" id="1.10.287.130">
    <property type="match status" value="1"/>
</dbReference>
<dbReference type="InterPro" id="IPR005467">
    <property type="entry name" value="His_kinase_dom"/>
</dbReference>
<dbReference type="Pfam" id="PF00512">
    <property type="entry name" value="HisKA"/>
    <property type="match status" value="1"/>
</dbReference>
<dbReference type="Pfam" id="PF02518">
    <property type="entry name" value="HATPase_c"/>
    <property type="match status" value="1"/>
</dbReference>
<dbReference type="InterPro" id="IPR003661">
    <property type="entry name" value="HisK_dim/P_dom"/>
</dbReference>
<feature type="domain" description="HAMP" evidence="16">
    <location>
        <begin position="186"/>
        <end position="238"/>
    </location>
</feature>
<dbReference type="CDD" id="cd00075">
    <property type="entry name" value="HATPase"/>
    <property type="match status" value="1"/>
</dbReference>
<feature type="transmembrane region" description="Helical" evidence="14">
    <location>
        <begin position="6"/>
        <end position="28"/>
    </location>
</feature>
<dbReference type="InterPro" id="IPR003660">
    <property type="entry name" value="HAMP_dom"/>
</dbReference>
<dbReference type="InterPro" id="IPR004358">
    <property type="entry name" value="Sig_transdc_His_kin-like_C"/>
</dbReference>
<evidence type="ECO:0000259" key="16">
    <source>
        <dbReference type="PROSITE" id="PS50885"/>
    </source>
</evidence>
<dbReference type="SMART" id="SM00387">
    <property type="entry name" value="HATPase_c"/>
    <property type="match status" value="1"/>
</dbReference>
<dbReference type="PANTHER" id="PTHR45528">
    <property type="entry name" value="SENSOR HISTIDINE KINASE CPXA"/>
    <property type="match status" value="1"/>
</dbReference>
<keyword evidence="10" id="KW-0067">ATP-binding</keyword>
<evidence type="ECO:0000256" key="5">
    <source>
        <dbReference type="ARBA" id="ARBA00022553"/>
    </source>
</evidence>
<dbReference type="InterPro" id="IPR036097">
    <property type="entry name" value="HisK_dim/P_sf"/>
</dbReference>
<keyword evidence="5" id="KW-0597">Phosphoprotein</keyword>
<dbReference type="EMBL" id="CP129013">
    <property type="protein sequence ID" value="WLR43165.1"/>
    <property type="molecule type" value="Genomic_DNA"/>
</dbReference>
<reference evidence="17 18" key="1">
    <citation type="submission" date="2023-06" db="EMBL/GenBank/DDBJ databases">
        <title>Five Gram-positive bacteria isolated from mangrove sediments in Shenzhen, Guangdong, China.</title>
        <authorList>
            <person name="Yu S."/>
            <person name="Zheng W."/>
            <person name="Huang Y."/>
        </authorList>
    </citation>
    <scope>NUCLEOTIDE SEQUENCE [LARGE SCALE GENOMIC DNA]</scope>
    <source>
        <strain evidence="17 18">SaN35-3</strain>
    </source>
</reference>
<keyword evidence="7 14" id="KW-0812">Transmembrane</keyword>
<evidence type="ECO:0000256" key="12">
    <source>
        <dbReference type="ARBA" id="ARBA00023012"/>
    </source>
</evidence>
<evidence type="ECO:0000313" key="18">
    <source>
        <dbReference type="Proteomes" id="UP001197974"/>
    </source>
</evidence>
<dbReference type="InterPro" id="IPR036890">
    <property type="entry name" value="HATPase_C_sf"/>
</dbReference>
<keyword evidence="4" id="KW-1003">Cell membrane</keyword>
<dbReference type="CDD" id="cd06225">
    <property type="entry name" value="HAMP"/>
    <property type="match status" value="1"/>
</dbReference>
<evidence type="ECO:0000313" key="17">
    <source>
        <dbReference type="EMBL" id="WLR43165.1"/>
    </source>
</evidence>
<evidence type="ECO:0000256" key="8">
    <source>
        <dbReference type="ARBA" id="ARBA00022741"/>
    </source>
</evidence>
<dbReference type="PANTHER" id="PTHR45528:SF1">
    <property type="entry name" value="SENSOR HISTIDINE KINASE CPXA"/>
    <property type="match status" value="1"/>
</dbReference>
<keyword evidence="11 14" id="KW-1133">Transmembrane helix</keyword>
<evidence type="ECO:0000259" key="15">
    <source>
        <dbReference type="PROSITE" id="PS50109"/>
    </source>
</evidence>
<gene>
    <name evidence="17" type="ORF">LC087_02885</name>
</gene>
<evidence type="ECO:0000256" key="11">
    <source>
        <dbReference type="ARBA" id="ARBA00022989"/>
    </source>
</evidence>
<dbReference type="InterPro" id="IPR003594">
    <property type="entry name" value="HATPase_dom"/>
</dbReference>
<dbReference type="SMART" id="SM00304">
    <property type="entry name" value="HAMP"/>
    <property type="match status" value="1"/>
</dbReference>
<evidence type="ECO:0000256" key="4">
    <source>
        <dbReference type="ARBA" id="ARBA00022475"/>
    </source>
</evidence>
<comment type="catalytic activity">
    <reaction evidence="1">
        <text>ATP + protein L-histidine = ADP + protein N-phospho-L-histidine.</text>
        <dbReference type="EC" id="2.7.13.3"/>
    </reaction>
</comment>
<protein>
    <recommendedName>
        <fullName evidence="3">histidine kinase</fullName>
        <ecNumber evidence="3">2.7.13.3</ecNumber>
    </recommendedName>
</protein>
<evidence type="ECO:0000256" key="1">
    <source>
        <dbReference type="ARBA" id="ARBA00000085"/>
    </source>
</evidence>
<keyword evidence="18" id="KW-1185">Reference proteome</keyword>
<evidence type="ECO:0000256" key="10">
    <source>
        <dbReference type="ARBA" id="ARBA00022840"/>
    </source>
</evidence>
<organism evidence="17 18">
    <name type="scientific">Bacillus carboniphilus</name>
    <dbReference type="NCBI Taxonomy" id="86663"/>
    <lineage>
        <taxon>Bacteria</taxon>
        <taxon>Bacillati</taxon>
        <taxon>Bacillota</taxon>
        <taxon>Bacilli</taxon>
        <taxon>Bacillales</taxon>
        <taxon>Bacillaceae</taxon>
        <taxon>Bacillus</taxon>
    </lineage>
</organism>
<dbReference type="EC" id="2.7.13.3" evidence="3"/>
<keyword evidence="9 17" id="KW-0418">Kinase</keyword>
<evidence type="ECO:0000256" key="6">
    <source>
        <dbReference type="ARBA" id="ARBA00022679"/>
    </source>
</evidence>
<keyword evidence="6" id="KW-0808">Transferase</keyword>
<dbReference type="Proteomes" id="UP001197974">
    <property type="component" value="Chromosome"/>
</dbReference>
<proteinExistence type="predicted"/>
<keyword evidence="12" id="KW-0902">Two-component regulatory system</keyword>
<dbReference type="PROSITE" id="PS50885">
    <property type="entry name" value="HAMP"/>
    <property type="match status" value="1"/>
</dbReference>
<name>A0ABY9JUU7_9BACI</name>
<dbReference type="SUPFAM" id="SSF47384">
    <property type="entry name" value="Homodimeric domain of signal transducing histidine kinase"/>
    <property type="match status" value="1"/>
</dbReference>
<keyword evidence="8" id="KW-0547">Nucleotide-binding</keyword>
<dbReference type="SMART" id="SM00388">
    <property type="entry name" value="HisKA"/>
    <property type="match status" value="1"/>
</dbReference>
<dbReference type="GO" id="GO:0016301">
    <property type="term" value="F:kinase activity"/>
    <property type="evidence" value="ECO:0007669"/>
    <property type="project" value="UniProtKB-KW"/>
</dbReference>
<dbReference type="RefSeq" id="WP_226538990.1">
    <property type="nucleotide sequence ID" value="NZ_CP129013.1"/>
</dbReference>
<evidence type="ECO:0000256" key="14">
    <source>
        <dbReference type="SAM" id="Phobius"/>
    </source>
</evidence>
<evidence type="ECO:0000256" key="9">
    <source>
        <dbReference type="ARBA" id="ARBA00022777"/>
    </source>
</evidence>
<dbReference type="Gene3D" id="6.10.340.10">
    <property type="match status" value="1"/>
</dbReference>